<evidence type="ECO:0000313" key="9">
    <source>
        <dbReference type="Proteomes" id="UP000488521"/>
    </source>
</evidence>
<dbReference type="InterPro" id="IPR032311">
    <property type="entry name" value="DUF4982"/>
</dbReference>
<dbReference type="InterPro" id="IPR017853">
    <property type="entry name" value="GH"/>
</dbReference>
<dbReference type="Pfam" id="PF00703">
    <property type="entry name" value="Glyco_hydro_2"/>
    <property type="match status" value="1"/>
</dbReference>
<dbReference type="Gene3D" id="2.60.40.10">
    <property type="entry name" value="Immunoglobulins"/>
    <property type="match status" value="2"/>
</dbReference>
<dbReference type="GO" id="GO:0005975">
    <property type="term" value="P:carbohydrate metabolic process"/>
    <property type="evidence" value="ECO:0007669"/>
    <property type="project" value="InterPro"/>
</dbReference>
<comment type="caution">
    <text evidence="8">The sequence shown here is derived from an EMBL/GenBank/DDBJ whole genome shotgun (WGS) entry which is preliminary data.</text>
</comment>
<accession>A0A6I0SH82</accession>
<dbReference type="Gene3D" id="2.60.120.260">
    <property type="entry name" value="Galactose-binding domain-like"/>
    <property type="match status" value="1"/>
</dbReference>
<feature type="domain" description="Glycoside hydrolase family 2 catalytic" evidence="5">
    <location>
        <begin position="293"/>
        <end position="581"/>
    </location>
</feature>
<dbReference type="InterPro" id="IPR036156">
    <property type="entry name" value="Beta-gal/glucu_dom_sf"/>
</dbReference>
<protein>
    <submittedName>
        <fullName evidence="8">Glycoside hydrolase family 2 protein</fullName>
    </submittedName>
</protein>
<dbReference type="InterPro" id="IPR051913">
    <property type="entry name" value="GH2_Domain-Containing"/>
</dbReference>
<dbReference type="InterPro" id="IPR013783">
    <property type="entry name" value="Ig-like_fold"/>
</dbReference>
<gene>
    <name evidence="8" type="ORF">GAN59_01890</name>
</gene>
<organism evidence="8 9">
    <name type="scientific">Bacteroides thetaiotaomicron</name>
    <dbReference type="NCBI Taxonomy" id="818"/>
    <lineage>
        <taxon>Bacteria</taxon>
        <taxon>Pseudomonadati</taxon>
        <taxon>Bacteroidota</taxon>
        <taxon>Bacteroidia</taxon>
        <taxon>Bacteroidales</taxon>
        <taxon>Bacteroidaceae</taxon>
        <taxon>Bacteroides</taxon>
    </lineage>
</organism>
<dbReference type="Pfam" id="PF02837">
    <property type="entry name" value="Glyco_hydro_2_N"/>
    <property type="match status" value="1"/>
</dbReference>
<dbReference type="GO" id="GO:0004553">
    <property type="term" value="F:hydrolase activity, hydrolyzing O-glycosyl compounds"/>
    <property type="evidence" value="ECO:0007669"/>
    <property type="project" value="InterPro"/>
</dbReference>
<dbReference type="SUPFAM" id="SSF51445">
    <property type="entry name" value="(Trans)glycosidases"/>
    <property type="match status" value="1"/>
</dbReference>
<evidence type="ECO:0000259" key="4">
    <source>
        <dbReference type="Pfam" id="PF00703"/>
    </source>
</evidence>
<dbReference type="Gene3D" id="3.20.20.80">
    <property type="entry name" value="Glycosidases"/>
    <property type="match status" value="1"/>
</dbReference>
<evidence type="ECO:0000256" key="1">
    <source>
        <dbReference type="ARBA" id="ARBA00007401"/>
    </source>
</evidence>
<evidence type="ECO:0000256" key="2">
    <source>
        <dbReference type="ARBA" id="ARBA00022801"/>
    </source>
</evidence>
<dbReference type="PANTHER" id="PTHR42732">
    <property type="entry name" value="BETA-GALACTOSIDASE"/>
    <property type="match status" value="1"/>
</dbReference>
<dbReference type="InterPro" id="IPR006103">
    <property type="entry name" value="Glyco_hydro_2_cat"/>
</dbReference>
<evidence type="ECO:0000313" key="8">
    <source>
        <dbReference type="EMBL" id="KAB4479294.1"/>
    </source>
</evidence>
<evidence type="ECO:0000259" key="7">
    <source>
        <dbReference type="Pfam" id="PF16355"/>
    </source>
</evidence>
<dbReference type="InterPro" id="IPR006104">
    <property type="entry name" value="Glyco_hydro_2_N"/>
</dbReference>
<comment type="similarity">
    <text evidence="1">Belongs to the glycosyl hydrolase 2 family.</text>
</comment>
<dbReference type="Proteomes" id="UP000488521">
    <property type="component" value="Unassembled WGS sequence"/>
</dbReference>
<dbReference type="InterPro" id="IPR006101">
    <property type="entry name" value="Glyco_hydro_2"/>
</dbReference>
<keyword evidence="3" id="KW-0326">Glycosidase</keyword>
<evidence type="ECO:0000259" key="5">
    <source>
        <dbReference type="Pfam" id="PF02836"/>
    </source>
</evidence>
<dbReference type="Pfam" id="PF16355">
    <property type="entry name" value="DUF4982"/>
    <property type="match status" value="1"/>
</dbReference>
<dbReference type="AlphaFoldDB" id="A0A6I0SH82"/>
<dbReference type="PRINTS" id="PR00132">
    <property type="entry name" value="GLHYDRLASE2"/>
</dbReference>
<feature type="domain" description="Glycosyl hydrolases family 2 sugar binding" evidence="6">
    <location>
        <begin position="43"/>
        <end position="164"/>
    </location>
</feature>
<feature type="domain" description="Glycoside hydrolase family 2 immunoglobulin-like beta-sandwich" evidence="4">
    <location>
        <begin position="181"/>
        <end position="285"/>
    </location>
</feature>
<reference evidence="8 9" key="1">
    <citation type="journal article" date="2019" name="Nat. Med.">
        <title>A library of human gut bacterial isolates paired with longitudinal multiomics data enables mechanistic microbiome research.</title>
        <authorList>
            <person name="Poyet M."/>
            <person name="Groussin M."/>
            <person name="Gibbons S.M."/>
            <person name="Avila-Pacheco J."/>
            <person name="Jiang X."/>
            <person name="Kearney S.M."/>
            <person name="Perrotta A.R."/>
            <person name="Berdy B."/>
            <person name="Zhao S."/>
            <person name="Lieberman T.D."/>
            <person name="Swanson P.K."/>
            <person name="Smith M."/>
            <person name="Roesemann S."/>
            <person name="Alexander J.E."/>
            <person name="Rich S.A."/>
            <person name="Livny J."/>
            <person name="Vlamakis H."/>
            <person name="Clish C."/>
            <person name="Bullock K."/>
            <person name="Deik A."/>
            <person name="Scott J."/>
            <person name="Pierce K.A."/>
            <person name="Xavier R.J."/>
            <person name="Alm E.J."/>
        </authorList>
    </citation>
    <scope>NUCLEOTIDE SEQUENCE [LARGE SCALE GENOMIC DNA]</scope>
    <source>
        <strain evidence="8 9">BIOML-A156</strain>
    </source>
</reference>
<dbReference type="SUPFAM" id="SSF49303">
    <property type="entry name" value="beta-Galactosidase/glucuronidase domain"/>
    <property type="match status" value="1"/>
</dbReference>
<dbReference type="InterPro" id="IPR006102">
    <property type="entry name" value="Ig-like_GH2"/>
</dbReference>
<proteinExistence type="inferred from homology"/>
<dbReference type="Pfam" id="PF02836">
    <property type="entry name" value="Glyco_hydro_2_C"/>
    <property type="match status" value="1"/>
</dbReference>
<feature type="domain" description="DUF4982" evidence="7">
    <location>
        <begin position="603"/>
        <end position="647"/>
    </location>
</feature>
<dbReference type="EMBL" id="WCRS01000001">
    <property type="protein sequence ID" value="KAB4479294.1"/>
    <property type="molecule type" value="Genomic_DNA"/>
</dbReference>
<dbReference type="InterPro" id="IPR008979">
    <property type="entry name" value="Galactose-bd-like_sf"/>
</dbReference>
<evidence type="ECO:0000259" key="6">
    <source>
        <dbReference type="Pfam" id="PF02837"/>
    </source>
</evidence>
<keyword evidence="2 8" id="KW-0378">Hydrolase</keyword>
<name>A0A6I0SH82_BACT4</name>
<dbReference type="PANTHER" id="PTHR42732:SF1">
    <property type="entry name" value="BETA-MANNOSIDASE"/>
    <property type="match status" value="1"/>
</dbReference>
<sequence length="667" mass="76607">MYMSLKSIVTGMLCCFSFFHINAQLRQQHILEEGWEFKLDKTDSVWEKVSIPHTWNAHDGTTSEYFRGMGEYRYQLYVSSAMLEKRIFLRFEAVSQVADVFVNGKNIGTHRGGFNAFCFELSHLLKKGNNLIEVKVSNSENNYIAPLAGDFTVFGGIYRPVSLLLLSEVCITPLDFASSGIYIRQKTNSEQSWLSIQTKVDNSRKNASRLTVRTTLFDAKGELIDCNSTQEAEITGNDLSFINTFHVKDPVLWDGRKSPHLYRIFVEIMKGSAVLDTLSQYVGLRYCSIDDQKGFLLNGRLYKIKGVNRHQDREDKGWAINHKDQLQDMEIIKEIGATGIRLAHYPHSDFFYSLCDKEGMLVWAEIPLVGKACSSNDFTENIKLQLTELIRQNFNHPSIFCWSLFNELSEGDVKGLVTELNDLAHAEDPDRFTVAAANIENRPENKVTDIMAYNTYPGWYWGEPSIMKSSLAHWNRLVGEKGIAVSEYGAGANVWHHWQSDRKVPKADGIFHPEEWQSIVHEQNYQAIEDSPFVWGSFVWNMFDFASAFRNEGSMQGMNDKGLVTYDRKIKKDAFYYYKSLWSEEPVVHITSKRDIARNDSLTRIKVYSNCDHIVLKVNGKEYGNPLKNDNIYIWENVTLRKGENQINVSGDRNQIKLTDDCKWILL</sequence>
<dbReference type="SUPFAM" id="SSF49785">
    <property type="entry name" value="Galactose-binding domain-like"/>
    <property type="match status" value="1"/>
</dbReference>
<evidence type="ECO:0000256" key="3">
    <source>
        <dbReference type="ARBA" id="ARBA00023295"/>
    </source>
</evidence>